<evidence type="ECO:0000256" key="1">
    <source>
        <dbReference type="ARBA" id="ARBA00023002"/>
    </source>
</evidence>
<dbReference type="Proteomes" id="UP000523007">
    <property type="component" value="Unassembled WGS sequence"/>
</dbReference>
<dbReference type="Gene3D" id="3.50.50.60">
    <property type="entry name" value="FAD/NAD(P)-binding domain"/>
    <property type="match status" value="1"/>
</dbReference>
<organism evidence="4 5">
    <name type="scientific">Lipingzhangella halophila</name>
    <dbReference type="NCBI Taxonomy" id="1783352"/>
    <lineage>
        <taxon>Bacteria</taxon>
        <taxon>Bacillati</taxon>
        <taxon>Actinomycetota</taxon>
        <taxon>Actinomycetes</taxon>
        <taxon>Streptosporangiales</taxon>
        <taxon>Nocardiopsidaceae</taxon>
        <taxon>Lipingzhangella</taxon>
    </lineage>
</organism>
<accession>A0A7W7RIJ2</accession>
<dbReference type="PANTHER" id="PTHR13847">
    <property type="entry name" value="SARCOSINE DEHYDROGENASE-RELATED"/>
    <property type="match status" value="1"/>
</dbReference>
<dbReference type="SUPFAM" id="SSF51905">
    <property type="entry name" value="FAD/NAD(P)-binding domain"/>
    <property type="match status" value="1"/>
</dbReference>
<reference evidence="4 5" key="1">
    <citation type="submission" date="2020-08" db="EMBL/GenBank/DDBJ databases">
        <title>Sequencing the genomes of 1000 actinobacteria strains.</title>
        <authorList>
            <person name="Klenk H.-P."/>
        </authorList>
    </citation>
    <scope>NUCLEOTIDE SEQUENCE [LARGE SCALE GENOMIC DNA]</scope>
    <source>
        <strain evidence="4 5">DSM 102030</strain>
    </source>
</reference>
<feature type="region of interest" description="Disordered" evidence="2">
    <location>
        <begin position="368"/>
        <end position="389"/>
    </location>
</feature>
<evidence type="ECO:0000313" key="5">
    <source>
        <dbReference type="Proteomes" id="UP000523007"/>
    </source>
</evidence>
<dbReference type="GO" id="GO:0016491">
    <property type="term" value="F:oxidoreductase activity"/>
    <property type="evidence" value="ECO:0007669"/>
    <property type="project" value="UniProtKB-KW"/>
</dbReference>
<dbReference type="PANTHER" id="PTHR13847:SF289">
    <property type="entry name" value="GLYCINE OXIDASE"/>
    <property type="match status" value="1"/>
</dbReference>
<proteinExistence type="predicted"/>
<feature type="compositionally biased region" description="Gly residues" evidence="2">
    <location>
        <begin position="379"/>
        <end position="389"/>
    </location>
</feature>
<dbReference type="RefSeq" id="WP_184580201.1">
    <property type="nucleotide sequence ID" value="NZ_JACHJT010000001.1"/>
</dbReference>
<dbReference type="AlphaFoldDB" id="A0A7W7RIJ2"/>
<sequence length="389" mass="40346">MRIAIVGAGVLGLSVARELAGNGDQVTVYEADRPGAGTSGTTFAWVNSHTKEPTGYHELNVAGVRAHHARIAGGSGAPFGFHPSGTLEWAETAEHDRALRSAVDRLRRRDYPAELIDARHARALEPGARGLDSARSVAVFASEGYVLPAEFLGTLLTDALARGVRLVCPVRVRELGTTSGAARIALDDGSTAEADIVISAVGRWTGELAATAGCSVPMAHPDGPATAGYLAYTDPVPARLARPLTTSWLNVRPDGGGRLVLQALDFDTEADAGAPAPGPDSAMARELRERLAAVLVGGEYARIAEVRVGQRALPADGLTVCGFADDHRRLYVVTTHSGVTLAPALAPMVAGEVRTGTPAAMLAEFRPGRFTAGERSAGGSSGTGNPGRQ</sequence>
<keyword evidence="5" id="KW-1185">Reference proteome</keyword>
<keyword evidence="1" id="KW-0560">Oxidoreductase</keyword>
<dbReference type="GO" id="GO:0005737">
    <property type="term" value="C:cytoplasm"/>
    <property type="evidence" value="ECO:0007669"/>
    <property type="project" value="TreeGrafter"/>
</dbReference>
<dbReference type="Pfam" id="PF01266">
    <property type="entry name" value="DAO"/>
    <property type="match status" value="1"/>
</dbReference>
<protein>
    <submittedName>
        <fullName evidence="4">Glycine/D-amino acid oxidase-like deaminating enzyme</fullName>
    </submittedName>
</protein>
<name>A0A7W7RIJ2_9ACTN</name>
<dbReference type="Gene3D" id="3.30.9.10">
    <property type="entry name" value="D-Amino Acid Oxidase, subunit A, domain 2"/>
    <property type="match status" value="1"/>
</dbReference>
<evidence type="ECO:0000259" key="3">
    <source>
        <dbReference type="Pfam" id="PF01266"/>
    </source>
</evidence>
<dbReference type="EMBL" id="JACHJT010000001">
    <property type="protein sequence ID" value="MBB4932635.1"/>
    <property type="molecule type" value="Genomic_DNA"/>
</dbReference>
<comment type="caution">
    <text evidence="4">The sequence shown here is derived from an EMBL/GenBank/DDBJ whole genome shotgun (WGS) entry which is preliminary data.</text>
</comment>
<evidence type="ECO:0000256" key="2">
    <source>
        <dbReference type="SAM" id="MobiDB-lite"/>
    </source>
</evidence>
<dbReference type="InterPro" id="IPR036188">
    <property type="entry name" value="FAD/NAD-bd_sf"/>
</dbReference>
<evidence type="ECO:0000313" key="4">
    <source>
        <dbReference type="EMBL" id="MBB4932635.1"/>
    </source>
</evidence>
<feature type="domain" description="FAD dependent oxidoreductase" evidence="3">
    <location>
        <begin position="2"/>
        <end position="350"/>
    </location>
</feature>
<gene>
    <name evidence="4" type="ORF">F4561_003455</name>
</gene>
<dbReference type="InterPro" id="IPR006076">
    <property type="entry name" value="FAD-dep_OxRdtase"/>
</dbReference>